<accession>A0A931M0I9</accession>
<dbReference type="SUPFAM" id="SSF48452">
    <property type="entry name" value="TPR-like"/>
    <property type="match status" value="2"/>
</dbReference>
<evidence type="ECO:0000313" key="2">
    <source>
        <dbReference type="Proteomes" id="UP000727962"/>
    </source>
</evidence>
<gene>
    <name evidence="1" type="ORF">HYR64_06215</name>
</gene>
<reference evidence="1" key="1">
    <citation type="submission" date="2020-07" db="EMBL/GenBank/DDBJ databases">
        <title>Huge and variable diversity of episymbiotic CPR bacteria and DPANN archaea in groundwater ecosystems.</title>
        <authorList>
            <person name="He C.Y."/>
            <person name="Keren R."/>
            <person name="Whittaker M."/>
            <person name="Farag I.F."/>
            <person name="Doudna J."/>
            <person name="Cate J.H.D."/>
            <person name="Banfield J.F."/>
        </authorList>
    </citation>
    <scope>NUCLEOTIDE SEQUENCE</scope>
    <source>
        <strain evidence="1">NC_groundwater_17_Pr7_B-0.1um_64_12</strain>
    </source>
</reference>
<dbReference type="Proteomes" id="UP000727962">
    <property type="component" value="Unassembled WGS sequence"/>
</dbReference>
<dbReference type="EMBL" id="JACOSL010000038">
    <property type="protein sequence ID" value="MBI1756686.1"/>
    <property type="molecule type" value="Genomic_DNA"/>
</dbReference>
<organism evidence="1 2">
    <name type="scientific">Fimbriimonas ginsengisoli</name>
    <dbReference type="NCBI Taxonomy" id="1005039"/>
    <lineage>
        <taxon>Bacteria</taxon>
        <taxon>Bacillati</taxon>
        <taxon>Armatimonadota</taxon>
        <taxon>Fimbriimonadia</taxon>
        <taxon>Fimbriimonadales</taxon>
        <taxon>Fimbriimonadaceae</taxon>
        <taxon>Fimbriimonas</taxon>
    </lineage>
</organism>
<evidence type="ECO:0008006" key="3">
    <source>
        <dbReference type="Google" id="ProtNLM"/>
    </source>
</evidence>
<name>A0A931M0I9_FIMGI</name>
<sequence length="322" mass="36212">MPTWISMSSLLEQAELAVQSGRYAEACVALATCLSGDWSRDAEEATRWAYVALKVGDLTAATELITPVVSGKSRDAYADSLYVHTLQALGLDGLASWELRRALRKWPDDIYLLRQRVSDLERRGKRTQAEHLLERIEAAHPDDPANRLLAAGLYASDDWPRAKAALEGAILDAPTEDYTWIAAACAARRGGSEGEFGDLLRRAEETVGARPGILIQAAYRAREQSNWSVSLDFATRALALCPRYDYGVLYRCRALFELGEREEALNELERHLEVVPLDGLCVRLHRSLCRRAGQRLRGARVSMRYLFRSTAELWRTNRRPHK</sequence>
<proteinExistence type="predicted"/>
<dbReference type="Gene3D" id="1.25.40.10">
    <property type="entry name" value="Tetratricopeptide repeat domain"/>
    <property type="match status" value="1"/>
</dbReference>
<evidence type="ECO:0000313" key="1">
    <source>
        <dbReference type="EMBL" id="MBI1756686.1"/>
    </source>
</evidence>
<protein>
    <recommendedName>
        <fullName evidence="3">Tetratricopeptide repeat protein</fullName>
    </recommendedName>
</protein>
<comment type="caution">
    <text evidence="1">The sequence shown here is derived from an EMBL/GenBank/DDBJ whole genome shotgun (WGS) entry which is preliminary data.</text>
</comment>
<dbReference type="InterPro" id="IPR011990">
    <property type="entry name" value="TPR-like_helical_dom_sf"/>
</dbReference>
<dbReference type="AlphaFoldDB" id="A0A931M0I9"/>